<reference evidence="2 3" key="1">
    <citation type="journal article" date="2012" name="J. Bacteriol.">
        <title>Genome Sequence of Radiation-Resistant Modestobacter marinus Strain BC501, a Representative Actinobacterium That Thrives on Calcareous Stone Surfaces.</title>
        <authorList>
            <person name="Normand P."/>
            <person name="Gury J."/>
            <person name="Pujic P."/>
            <person name="Chouaia B."/>
            <person name="Crotti E."/>
            <person name="Brusetti L."/>
            <person name="Daffonchio D."/>
            <person name="Vacherie B."/>
            <person name="Barbe V."/>
            <person name="Medigue C."/>
            <person name="Calteau A."/>
            <person name="Ghodhbane-Gtari F."/>
            <person name="Essoussi I."/>
            <person name="Nouioui I."/>
            <person name="Abbassi-Ghozzi I."/>
            <person name="Gtari M."/>
        </authorList>
    </citation>
    <scope>NUCLEOTIDE SEQUENCE [LARGE SCALE GENOMIC DNA]</scope>
    <source>
        <strain evidence="3">BC 501</strain>
    </source>
</reference>
<feature type="transmembrane region" description="Helical" evidence="1">
    <location>
        <begin position="302"/>
        <end position="320"/>
    </location>
</feature>
<feature type="transmembrane region" description="Helical" evidence="1">
    <location>
        <begin position="357"/>
        <end position="377"/>
    </location>
</feature>
<dbReference type="Proteomes" id="UP000006461">
    <property type="component" value="Chromosome"/>
</dbReference>
<gene>
    <name evidence="2" type="ordered locus">MODMU_1324</name>
</gene>
<keyword evidence="1" id="KW-1133">Transmembrane helix</keyword>
<feature type="transmembrane region" description="Helical" evidence="1">
    <location>
        <begin position="229"/>
        <end position="250"/>
    </location>
</feature>
<dbReference type="AlphaFoldDB" id="I4ETR0"/>
<feature type="transmembrane region" description="Helical" evidence="1">
    <location>
        <begin position="103"/>
        <end position="123"/>
    </location>
</feature>
<dbReference type="OMA" id="WISTQWL"/>
<organism evidence="2 3">
    <name type="scientific">Modestobacter italicus (strain DSM 44449 / CECT 9708 / BC 501)</name>
    <dbReference type="NCBI Taxonomy" id="2732864"/>
    <lineage>
        <taxon>Bacteria</taxon>
        <taxon>Bacillati</taxon>
        <taxon>Actinomycetota</taxon>
        <taxon>Actinomycetes</taxon>
        <taxon>Geodermatophilales</taxon>
        <taxon>Geodermatophilaceae</taxon>
        <taxon>Modestobacter</taxon>
    </lineage>
</organism>
<feature type="transmembrane region" description="Helical" evidence="1">
    <location>
        <begin position="130"/>
        <end position="149"/>
    </location>
</feature>
<evidence type="ECO:0008006" key="4">
    <source>
        <dbReference type="Google" id="ProtNLM"/>
    </source>
</evidence>
<proteinExistence type="predicted"/>
<keyword evidence="3" id="KW-1185">Reference proteome</keyword>
<keyword evidence="1" id="KW-0812">Transmembrane</keyword>
<keyword evidence="1" id="KW-0472">Membrane</keyword>
<accession>I4ETR0</accession>
<evidence type="ECO:0000313" key="2">
    <source>
        <dbReference type="EMBL" id="CCH86773.1"/>
    </source>
</evidence>
<sequence length="496" mass="51178">MSTNLLVPDARGPARPGALPRRSGRLRVGAAVLPFLLVGLVRSGLFREGDTFWAVPTGAQVVAARSVSLPDAFSWTIPGQLWHPNSWLYDVLLHLADASAGRAGLAVAAFLGVLVTGWGVAVAGSTLRAGAGATLVVGLLGSLVLAPWLSARPQVVSYGLLLVTLTLTVRLVDRRGRRLVVGALGLFGLSALWVNLHLAALSGVIAATAGLVVLLVVRRQEWRRLLPPSVLAVGATALGCACSPLGGSVLTSALATRDASTEFVAEWAPLWRATALCQLTWGVAALGLALTLLAWRRAPQSTALAVWSGGVAVLLVLGVGAARFSAMALVLALPAAAVWAAGTDWSAHPRLGTVRFLARGVAAALAAIYLALAVVHLPDAGEPSGAIASRATVEAVPAGCRVLNEYDDGGWITYLRGDDGVLVAQDGRNDAYGADVLVRVQGLIDGAPGTFTYLAQHDVGCLLLAPDRPVVAQARAAGWTQLAADHDRVLLVAPGS</sequence>
<feature type="transmembrane region" description="Helical" evidence="1">
    <location>
        <begin position="200"/>
        <end position="217"/>
    </location>
</feature>
<dbReference type="KEGG" id="mmar:MODMU_1324"/>
<evidence type="ECO:0000256" key="1">
    <source>
        <dbReference type="SAM" id="Phobius"/>
    </source>
</evidence>
<name>I4ETR0_MODI5</name>
<dbReference type="eggNOG" id="COG1287">
    <property type="taxonomic scope" value="Bacteria"/>
</dbReference>
<dbReference type="HOGENOM" id="CLU_549582_0_0_11"/>
<dbReference type="STRING" id="477641.MODMU_1324"/>
<feature type="transmembrane region" description="Helical" evidence="1">
    <location>
        <begin position="28"/>
        <end position="46"/>
    </location>
</feature>
<protein>
    <recommendedName>
        <fullName evidence="4">Glycosyltransferase RgtA/B/C/D-like domain-containing protein</fullName>
    </recommendedName>
</protein>
<feature type="transmembrane region" description="Helical" evidence="1">
    <location>
        <begin position="270"/>
        <end position="295"/>
    </location>
</feature>
<feature type="transmembrane region" description="Helical" evidence="1">
    <location>
        <begin position="155"/>
        <end position="172"/>
    </location>
</feature>
<dbReference type="OrthoDB" id="3463714at2"/>
<evidence type="ECO:0000313" key="3">
    <source>
        <dbReference type="Proteomes" id="UP000006461"/>
    </source>
</evidence>
<dbReference type="EMBL" id="FO203431">
    <property type="protein sequence ID" value="CCH86773.1"/>
    <property type="molecule type" value="Genomic_DNA"/>
</dbReference>
<feature type="transmembrane region" description="Helical" evidence="1">
    <location>
        <begin position="326"/>
        <end position="345"/>
    </location>
</feature>
<feature type="transmembrane region" description="Helical" evidence="1">
    <location>
        <begin position="179"/>
        <end position="194"/>
    </location>
</feature>